<dbReference type="Proteomes" id="UP000321570">
    <property type="component" value="Unassembled WGS sequence"/>
</dbReference>
<accession>A0A564YPX0</accession>
<feature type="non-terminal residue" evidence="2">
    <location>
        <position position="128"/>
    </location>
</feature>
<evidence type="ECO:0000256" key="1">
    <source>
        <dbReference type="SAM" id="Phobius"/>
    </source>
</evidence>
<keyword evidence="1" id="KW-0812">Transmembrane</keyword>
<organism evidence="2 3">
    <name type="scientific">Hymenolepis diminuta</name>
    <name type="common">Rat tapeworm</name>
    <dbReference type="NCBI Taxonomy" id="6216"/>
    <lineage>
        <taxon>Eukaryota</taxon>
        <taxon>Metazoa</taxon>
        <taxon>Spiralia</taxon>
        <taxon>Lophotrochozoa</taxon>
        <taxon>Platyhelminthes</taxon>
        <taxon>Cestoda</taxon>
        <taxon>Eucestoda</taxon>
        <taxon>Cyclophyllidea</taxon>
        <taxon>Hymenolepididae</taxon>
        <taxon>Hymenolepis</taxon>
    </lineage>
</organism>
<keyword evidence="1" id="KW-1133">Transmembrane helix</keyword>
<name>A0A564YPX0_HYMDI</name>
<gene>
    <name evidence="2" type="ORF">WMSIL1_LOCUS8230</name>
</gene>
<sequence length="128" mass="14178">MRNHIRHLPGLCTVVLFTILSGLLQFDCGALFSKQCQESSSDRELTILISTACLLFLFTLLFCIVNIFNIHSFVQVCEFITLTTGTSLMIAAVGQLFYGKDMVVPLMASISMAVGFELVIFISVEFLV</sequence>
<dbReference type="EMBL" id="CABIJS010000322">
    <property type="protein sequence ID" value="VUZ49210.1"/>
    <property type="molecule type" value="Genomic_DNA"/>
</dbReference>
<feature type="transmembrane region" description="Helical" evidence="1">
    <location>
        <begin position="46"/>
        <end position="67"/>
    </location>
</feature>
<keyword evidence="1" id="KW-0472">Membrane</keyword>
<feature type="transmembrane region" description="Helical" evidence="1">
    <location>
        <begin position="7"/>
        <end position="26"/>
    </location>
</feature>
<protein>
    <submittedName>
        <fullName evidence="2">Uncharacterized protein</fullName>
    </submittedName>
</protein>
<evidence type="ECO:0000313" key="2">
    <source>
        <dbReference type="EMBL" id="VUZ49210.1"/>
    </source>
</evidence>
<evidence type="ECO:0000313" key="3">
    <source>
        <dbReference type="Proteomes" id="UP000321570"/>
    </source>
</evidence>
<dbReference type="AlphaFoldDB" id="A0A564YPX0"/>
<reference evidence="2 3" key="1">
    <citation type="submission" date="2019-07" db="EMBL/GenBank/DDBJ databases">
        <authorList>
            <person name="Jastrzebski P J."/>
            <person name="Paukszto L."/>
            <person name="Jastrzebski P J."/>
        </authorList>
    </citation>
    <scope>NUCLEOTIDE SEQUENCE [LARGE SCALE GENOMIC DNA]</scope>
    <source>
        <strain evidence="2 3">WMS-il1</strain>
    </source>
</reference>
<feature type="transmembrane region" description="Helical" evidence="1">
    <location>
        <begin position="104"/>
        <end position="127"/>
    </location>
</feature>
<feature type="transmembrane region" description="Helical" evidence="1">
    <location>
        <begin position="79"/>
        <end position="98"/>
    </location>
</feature>
<proteinExistence type="predicted"/>
<keyword evidence="3" id="KW-1185">Reference proteome</keyword>